<accession>A0A6J6BNR9</accession>
<proteinExistence type="predicted"/>
<dbReference type="Gene3D" id="2.60.40.2700">
    <property type="match status" value="2"/>
</dbReference>
<name>A0A6J6BNR9_9ZZZZ</name>
<evidence type="ECO:0000313" key="1">
    <source>
        <dbReference type="EMBL" id="CAB4540616.1"/>
    </source>
</evidence>
<reference evidence="1" key="1">
    <citation type="submission" date="2020-05" db="EMBL/GenBank/DDBJ databases">
        <authorList>
            <person name="Chiriac C."/>
            <person name="Salcher M."/>
            <person name="Ghai R."/>
            <person name="Kavagutti S V."/>
        </authorList>
    </citation>
    <scope>NUCLEOTIDE SEQUENCE</scope>
</reference>
<organism evidence="1">
    <name type="scientific">freshwater metagenome</name>
    <dbReference type="NCBI Taxonomy" id="449393"/>
    <lineage>
        <taxon>unclassified sequences</taxon>
        <taxon>metagenomes</taxon>
        <taxon>ecological metagenomes</taxon>
    </lineage>
</organism>
<protein>
    <submittedName>
        <fullName evidence="1">Unannotated protein</fullName>
    </submittedName>
</protein>
<gene>
    <name evidence="1" type="ORF">UFOPK1410_00684</name>
</gene>
<sequence length="503" mass="53089">MKLGLRFKLVAASLVALLSLFGVSNSAVAALAAPAVYSPDVLAVDTTEVQFSVVANAQGLSPNLSIQLATDYSFASLAVNRLVPWGQTLDNQDHEFTVTIDNLNQDTLYFVRAVLATTVGTSYSDLAAFRTLPPVGVVINEGQTHTNSTSVTLAANAPVGATAVELSNNSTFLQSVQAELGDPIDWTLNATASGEAATVYARYILANQTKSTVFTDEIIFDNVAPTLSGLLTERVGSTLLANQIGADADSGVVRLEYGYSGKTVSRPYSEALEFSLTLLPEFNASVASTKLSVRAIDRAGNSSEWYLASVRTYPTPTVEPASFTSKRHGVVLGDWGAGANFEYQWMRNGKPINGATAATYTHVDADLGTKLSVQVKVTKRAVEIKTATTAAITVVQAPSITKGATVSGKAKVGQTLTIAKPTAVGYPTPKLTYRWLRCTKATPKSATLNLTSYGCKVISGATKSTYKLTSADASKYVVANTVATGTASFVSRVYAKSTVKVVR</sequence>
<dbReference type="EMBL" id="CAEZSH010000076">
    <property type="protein sequence ID" value="CAB4540616.1"/>
    <property type="molecule type" value="Genomic_DNA"/>
</dbReference>
<dbReference type="AlphaFoldDB" id="A0A6J6BNR9"/>